<organism evidence="3 4">
    <name type="scientific">Cryobacterium roopkundense</name>
    <dbReference type="NCBI Taxonomy" id="1001240"/>
    <lineage>
        <taxon>Bacteria</taxon>
        <taxon>Bacillati</taxon>
        <taxon>Actinomycetota</taxon>
        <taxon>Actinomycetes</taxon>
        <taxon>Micrococcales</taxon>
        <taxon>Microbacteriaceae</taxon>
        <taxon>Cryobacterium</taxon>
    </lineage>
</organism>
<keyword evidence="1" id="KW-0812">Transmembrane</keyword>
<evidence type="ECO:0000259" key="2">
    <source>
        <dbReference type="Pfam" id="PF07811"/>
    </source>
</evidence>
<keyword evidence="1" id="KW-0472">Membrane</keyword>
<dbReference type="InterPro" id="IPR049790">
    <property type="entry name" value="Rv3655c/TadE"/>
</dbReference>
<evidence type="ECO:0000313" key="4">
    <source>
        <dbReference type="Proteomes" id="UP000029864"/>
    </source>
</evidence>
<dbReference type="eggNOG" id="ENOG5033A2X">
    <property type="taxonomic scope" value="Bacteria"/>
</dbReference>
<proteinExistence type="predicted"/>
<feature type="domain" description="TadE-like" evidence="2">
    <location>
        <begin position="13"/>
        <end position="55"/>
    </location>
</feature>
<evidence type="ECO:0000256" key="1">
    <source>
        <dbReference type="SAM" id="Phobius"/>
    </source>
</evidence>
<dbReference type="InterPro" id="IPR012495">
    <property type="entry name" value="TadE-like_dom"/>
</dbReference>
<dbReference type="EMBL" id="JPXF01000065">
    <property type="protein sequence ID" value="KGJ72575.1"/>
    <property type="molecule type" value="Genomic_DNA"/>
</dbReference>
<dbReference type="PROSITE" id="PS51257">
    <property type="entry name" value="PROKAR_LIPOPROTEIN"/>
    <property type="match status" value="1"/>
</dbReference>
<reference evidence="3 4" key="1">
    <citation type="submission" date="2014-08" db="EMBL/GenBank/DDBJ databases">
        <authorList>
            <person name="Sisinthy S."/>
        </authorList>
    </citation>
    <scope>NUCLEOTIDE SEQUENCE [LARGE SCALE GENOMIC DNA]</scope>
    <source>
        <strain evidence="3 4">RuG17</strain>
    </source>
</reference>
<evidence type="ECO:0000313" key="3">
    <source>
        <dbReference type="EMBL" id="KGJ72575.1"/>
    </source>
</evidence>
<dbReference type="Proteomes" id="UP000029864">
    <property type="component" value="Unassembled WGS sequence"/>
</dbReference>
<feature type="transmembrane region" description="Helical" evidence="1">
    <location>
        <begin position="20"/>
        <end position="40"/>
    </location>
</feature>
<name>A0A099J3F9_9MICO</name>
<accession>A0A099J3F9</accession>
<keyword evidence="1" id="KW-1133">Transmembrane helix</keyword>
<sequence>MRCRWANPSGEAGTVTAELATVLPAVVLVLGCCLGAVQVIGQQVRLTDAAADAARALARGDSTERVAALVAAQVPGAHVSAHPNGEFLCATVQAASGFGPFSAWGLRLEASSCALAGGL</sequence>
<dbReference type="AlphaFoldDB" id="A0A099J3F9"/>
<protein>
    <recommendedName>
        <fullName evidence="2">TadE-like domain-containing protein</fullName>
    </recommendedName>
</protein>
<comment type="caution">
    <text evidence="3">The sequence shown here is derived from an EMBL/GenBank/DDBJ whole genome shotgun (WGS) entry which is preliminary data.</text>
</comment>
<dbReference type="STRING" id="1001240.GY21_14400"/>
<dbReference type="NCBIfam" id="NF041390">
    <property type="entry name" value="TadE_Rv3655c"/>
    <property type="match status" value="1"/>
</dbReference>
<keyword evidence="4" id="KW-1185">Reference proteome</keyword>
<dbReference type="Pfam" id="PF07811">
    <property type="entry name" value="TadE"/>
    <property type="match status" value="1"/>
</dbReference>
<gene>
    <name evidence="3" type="ORF">GY21_14400</name>
</gene>